<dbReference type="SUPFAM" id="SSF52172">
    <property type="entry name" value="CheY-like"/>
    <property type="match status" value="1"/>
</dbReference>
<dbReference type="InterPro" id="IPR011006">
    <property type="entry name" value="CheY-like_superfamily"/>
</dbReference>
<organism evidence="1 2">
    <name type="scientific">Dyella psychrodurans</name>
    <dbReference type="NCBI Taxonomy" id="1927960"/>
    <lineage>
        <taxon>Bacteria</taxon>
        <taxon>Pseudomonadati</taxon>
        <taxon>Pseudomonadota</taxon>
        <taxon>Gammaproteobacteria</taxon>
        <taxon>Lysobacterales</taxon>
        <taxon>Rhodanobacteraceae</taxon>
        <taxon>Dyella</taxon>
    </lineage>
</organism>
<dbReference type="AlphaFoldDB" id="A0A370XEL3"/>
<proteinExistence type="predicted"/>
<sequence>MNRADVHALNIMAVPSIPLSCALVLEDDLPVAADLCDAIESEGLLTLLVSVNDSSGAVSLIRQDHLLAVAVVDISHPRSTTYAMMDLLRAEGVPTVCVSTDPSISLSGPYASLPLFTKPLDFCGLQRIMRDIAVKRGHEAALGGARSCG</sequence>
<reference evidence="1 2" key="1">
    <citation type="submission" date="2018-07" db="EMBL/GenBank/DDBJ databases">
        <title>Dyella monticola sp. nov. and Dyella psychrodurans sp. nov. isolated from monsoon evergreen broad-leaved forest soil of Dinghu Mountain, China.</title>
        <authorList>
            <person name="Gao Z."/>
            <person name="Qiu L."/>
        </authorList>
    </citation>
    <scope>NUCLEOTIDE SEQUENCE [LARGE SCALE GENOMIC DNA]</scope>
    <source>
        <strain evidence="1 2">4MSK11</strain>
    </source>
</reference>
<protein>
    <recommendedName>
        <fullName evidence="3">Response regulator</fullName>
    </recommendedName>
</protein>
<keyword evidence="2" id="KW-1185">Reference proteome</keyword>
<evidence type="ECO:0000313" key="1">
    <source>
        <dbReference type="EMBL" id="RDS86685.1"/>
    </source>
</evidence>
<accession>A0A370XEL3</accession>
<dbReference type="Gene3D" id="3.40.50.2300">
    <property type="match status" value="1"/>
</dbReference>
<comment type="caution">
    <text evidence="1">The sequence shown here is derived from an EMBL/GenBank/DDBJ whole genome shotgun (WGS) entry which is preliminary data.</text>
</comment>
<dbReference type="Proteomes" id="UP000255334">
    <property type="component" value="Unassembled WGS sequence"/>
</dbReference>
<dbReference type="EMBL" id="QRBF01000001">
    <property type="protein sequence ID" value="RDS86685.1"/>
    <property type="molecule type" value="Genomic_DNA"/>
</dbReference>
<evidence type="ECO:0008006" key="3">
    <source>
        <dbReference type="Google" id="ProtNLM"/>
    </source>
</evidence>
<name>A0A370XEL3_9GAMM</name>
<gene>
    <name evidence="1" type="ORF">DWU99_05500</name>
</gene>
<evidence type="ECO:0000313" key="2">
    <source>
        <dbReference type="Proteomes" id="UP000255334"/>
    </source>
</evidence>